<dbReference type="AlphaFoldDB" id="A0A1A0VUG2"/>
<dbReference type="PANTHER" id="PTHR43162">
    <property type="match status" value="1"/>
</dbReference>
<comment type="caution">
    <text evidence="2">The sequence shown here is derived from an EMBL/GenBank/DDBJ whole genome shotgun (WGS) entry which is preliminary data.</text>
</comment>
<organism evidence="2 3">
    <name type="scientific">Mycobacterium colombiense</name>
    <dbReference type="NCBI Taxonomy" id="339268"/>
    <lineage>
        <taxon>Bacteria</taxon>
        <taxon>Bacillati</taxon>
        <taxon>Actinomycetota</taxon>
        <taxon>Actinomycetes</taxon>
        <taxon>Mycobacteriales</taxon>
        <taxon>Mycobacteriaceae</taxon>
        <taxon>Mycobacterium</taxon>
        <taxon>Mycobacterium avium complex (MAC)</taxon>
    </lineage>
</organism>
<feature type="domain" description="NAD(P)-binding" evidence="1">
    <location>
        <begin position="9"/>
        <end position="132"/>
    </location>
</feature>
<dbReference type="Gene3D" id="3.40.50.720">
    <property type="entry name" value="NAD(P)-binding Rossmann-like Domain"/>
    <property type="match status" value="1"/>
</dbReference>
<dbReference type="PANTHER" id="PTHR43162:SF1">
    <property type="entry name" value="PRESTALK A DIFFERENTIATION PROTEIN A"/>
    <property type="match status" value="1"/>
</dbReference>
<dbReference type="OrthoDB" id="9771302at2"/>
<proteinExistence type="predicted"/>
<reference evidence="2 3" key="1">
    <citation type="submission" date="2016-06" db="EMBL/GenBank/DDBJ databases">
        <authorList>
            <person name="Kjaerup R.B."/>
            <person name="Dalgaard T.S."/>
            <person name="Juul-Madsen H.R."/>
        </authorList>
    </citation>
    <scope>NUCLEOTIDE SEQUENCE [LARGE SCALE GENOMIC DNA]</scope>
    <source>
        <strain evidence="2 3">852002-51834_SCH5396731</strain>
    </source>
</reference>
<sequence>MTNSVLVTGGTGTVGRIVVDSLTAAGAEVRVLSRGRRPQQSTDVRHVLGDVQTGDGLDAAVDGVDTIVHCVYPVEQLVAAAKRAGSPHLVYVSIVGIDRIPFALYRMMLANERTIAESGLPWTVLRATQFHDLIAFLLRMLAKPPVIALPSGLRFQPVDVRDVGERLARLALGEPIGRAPDFGGPQARALDDLARSYLAIVGKRRPIAPIRLPGKVFGGIRAGGLLAPEHAAGTITFEQYLNEQQAAGQRPYRDAIRAYLPLPHRRRKRSR</sequence>
<dbReference type="InterPro" id="IPR016040">
    <property type="entry name" value="NAD(P)-bd_dom"/>
</dbReference>
<gene>
    <name evidence="2" type="ORF">A5760_03205</name>
</gene>
<dbReference type="InterPro" id="IPR036291">
    <property type="entry name" value="NAD(P)-bd_dom_sf"/>
</dbReference>
<evidence type="ECO:0000313" key="2">
    <source>
        <dbReference type="EMBL" id="OBB86849.1"/>
    </source>
</evidence>
<dbReference type="InterPro" id="IPR051604">
    <property type="entry name" value="Ergot_Alk_Oxidoreductase"/>
</dbReference>
<dbReference type="SUPFAM" id="SSF51735">
    <property type="entry name" value="NAD(P)-binding Rossmann-fold domains"/>
    <property type="match status" value="1"/>
</dbReference>
<accession>A0A1A0VUG2</accession>
<dbReference type="Pfam" id="PF13460">
    <property type="entry name" value="NAD_binding_10"/>
    <property type="match status" value="1"/>
</dbReference>
<protein>
    <submittedName>
        <fullName evidence="2">NmrA family transcriptional regulator</fullName>
    </submittedName>
</protein>
<name>A0A1A0VUG2_9MYCO</name>
<evidence type="ECO:0000259" key="1">
    <source>
        <dbReference type="Pfam" id="PF13460"/>
    </source>
</evidence>
<evidence type="ECO:0000313" key="3">
    <source>
        <dbReference type="Proteomes" id="UP000091914"/>
    </source>
</evidence>
<dbReference type="RefSeq" id="WP_064878117.1">
    <property type="nucleotide sequence ID" value="NZ_LZSX01000025.1"/>
</dbReference>
<dbReference type="Proteomes" id="UP000091914">
    <property type="component" value="Unassembled WGS sequence"/>
</dbReference>
<dbReference type="EMBL" id="LZSX01000025">
    <property type="protein sequence ID" value="OBB86849.1"/>
    <property type="molecule type" value="Genomic_DNA"/>
</dbReference>